<dbReference type="Proteomes" id="UP001172681">
    <property type="component" value="Unassembled WGS sequence"/>
</dbReference>
<dbReference type="EMBL" id="JAPDRN010000044">
    <property type="protein sequence ID" value="KAJ9633576.1"/>
    <property type="molecule type" value="Genomic_DNA"/>
</dbReference>
<reference evidence="1" key="1">
    <citation type="submission" date="2022-10" db="EMBL/GenBank/DDBJ databases">
        <title>Culturing micro-colonial fungi from biological soil crusts in the Mojave desert and describing Neophaeococcomyces mojavensis, and introducing the new genera and species Taxawa tesnikishii.</title>
        <authorList>
            <person name="Kurbessoian T."/>
            <person name="Stajich J.E."/>
        </authorList>
    </citation>
    <scope>NUCLEOTIDE SEQUENCE</scope>
    <source>
        <strain evidence="1">TK_35</strain>
    </source>
</reference>
<keyword evidence="2" id="KW-1185">Reference proteome</keyword>
<evidence type="ECO:0000313" key="1">
    <source>
        <dbReference type="EMBL" id="KAJ9633576.1"/>
    </source>
</evidence>
<proteinExistence type="predicted"/>
<organism evidence="1 2">
    <name type="scientific">Knufia peltigerae</name>
    <dbReference type="NCBI Taxonomy" id="1002370"/>
    <lineage>
        <taxon>Eukaryota</taxon>
        <taxon>Fungi</taxon>
        <taxon>Dikarya</taxon>
        <taxon>Ascomycota</taxon>
        <taxon>Pezizomycotina</taxon>
        <taxon>Eurotiomycetes</taxon>
        <taxon>Chaetothyriomycetidae</taxon>
        <taxon>Chaetothyriales</taxon>
        <taxon>Trichomeriaceae</taxon>
        <taxon>Knufia</taxon>
    </lineage>
</organism>
<comment type="caution">
    <text evidence="1">The sequence shown here is derived from an EMBL/GenBank/DDBJ whole genome shotgun (WGS) entry which is preliminary data.</text>
</comment>
<dbReference type="AlphaFoldDB" id="A0AA38Y2U4"/>
<sequence length="177" mass="19349">MAQAAPSLVLFGPNRQGVLYSVDAQGTQLPMFADNVRKQKPQVQVFRILQNSLHHPIATSSSSSLSGTVTMTLNGQEIKMKPSWEGMQFSMSFESPAGKLTWRPTSWGNGMMLRDKSGTSLAKYVYYKLSGDPQLEIFVPLDDSFLDLVVTAAISVYENDKKSLKTVSKVVKAAAGV</sequence>
<evidence type="ECO:0000313" key="2">
    <source>
        <dbReference type="Proteomes" id="UP001172681"/>
    </source>
</evidence>
<name>A0AA38Y2U4_9EURO</name>
<accession>A0AA38Y2U4</accession>
<gene>
    <name evidence="1" type="ORF">H2204_006782</name>
</gene>
<protein>
    <submittedName>
        <fullName evidence="1">Uncharacterized protein</fullName>
    </submittedName>
</protein>